<gene>
    <name evidence="5" type="ORF">LCGC14_0285290</name>
</gene>
<dbReference type="Gene3D" id="1.10.286.20">
    <property type="match status" value="1"/>
</dbReference>
<evidence type="ECO:0000256" key="2">
    <source>
        <dbReference type="ARBA" id="ARBA00022768"/>
    </source>
</evidence>
<dbReference type="CDD" id="cd14275">
    <property type="entry name" value="UBA_EF-Ts"/>
    <property type="match status" value="1"/>
</dbReference>
<protein>
    <recommendedName>
        <fullName evidence="4">Translation elongation factor EFTs/EF1B dimerisation domain-containing protein</fullName>
    </recommendedName>
</protein>
<evidence type="ECO:0000313" key="5">
    <source>
        <dbReference type="EMBL" id="KKN84863.1"/>
    </source>
</evidence>
<keyword evidence="3" id="KW-0648">Protein biosynthesis</keyword>
<comment type="similarity">
    <text evidence="1">Belongs to the EF-Ts family.</text>
</comment>
<dbReference type="Pfam" id="PF00889">
    <property type="entry name" value="EF_TS"/>
    <property type="match status" value="1"/>
</dbReference>
<accession>A0A0F9X0I8</accession>
<dbReference type="InterPro" id="IPR018101">
    <property type="entry name" value="Transl_elong_Ts_CS"/>
</dbReference>
<dbReference type="GO" id="GO:0005737">
    <property type="term" value="C:cytoplasm"/>
    <property type="evidence" value="ECO:0007669"/>
    <property type="project" value="UniProtKB-ARBA"/>
</dbReference>
<sequence length="264" mass="28327">MATITAAMVKALREETGQGMMACKKALQETDGDIEAAKDVLRKTGAIKAEKKSQRSTSEGLVRIRLAGDATSATMVELRCETDFCARNSEFQTMADAVAELAETADDGEIAATDTIEKVVQACFAKIGENMSFARGIKVSGQKVGSYLHHNEKVGVVVALDGDCDDELVTKICQHIAFADPMGLTADDVPAELVEKERQFATEEAAESGKPAEIVEKMVEGKIRKFLAGHALLEQAFIHDEKKKVKDILGGATVKAFARYAVGA</sequence>
<dbReference type="NCBIfam" id="TIGR00116">
    <property type="entry name" value="tsf"/>
    <property type="match status" value="1"/>
</dbReference>
<dbReference type="EMBL" id="LAZR01000166">
    <property type="protein sequence ID" value="KKN84863.1"/>
    <property type="molecule type" value="Genomic_DNA"/>
</dbReference>
<dbReference type="InterPro" id="IPR014039">
    <property type="entry name" value="Transl_elong_EFTs/EF1B_dimer"/>
</dbReference>
<evidence type="ECO:0000259" key="4">
    <source>
        <dbReference type="Pfam" id="PF00889"/>
    </source>
</evidence>
<dbReference type="FunFam" id="1.10.8.10:FF:000001">
    <property type="entry name" value="Elongation factor Ts"/>
    <property type="match status" value="1"/>
</dbReference>
<dbReference type="GO" id="GO:0003746">
    <property type="term" value="F:translation elongation factor activity"/>
    <property type="evidence" value="ECO:0007669"/>
    <property type="project" value="UniProtKB-KW"/>
</dbReference>
<evidence type="ECO:0000256" key="3">
    <source>
        <dbReference type="ARBA" id="ARBA00022917"/>
    </source>
</evidence>
<dbReference type="PANTHER" id="PTHR11741">
    <property type="entry name" value="ELONGATION FACTOR TS"/>
    <property type="match status" value="1"/>
</dbReference>
<organism evidence="5">
    <name type="scientific">marine sediment metagenome</name>
    <dbReference type="NCBI Taxonomy" id="412755"/>
    <lineage>
        <taxon>unclassified sequences</taxon>
        <taxon>metagenomes</taxon>
        <taxon>ecological metagenomes</taxon>
    </lineage>
</organism>
<dbReference type="InterPro" id="IPR009060">
    <property type="entry name" value="UBA-like_sf"/>
</dbReference>
<dbReference type="AlphaFoldDB" id="A0A0F9X0I8"/>
<dbReference type="HAMAP" id="MF_00050">
    <property type="entry name" value="EF_Ts"/>
    <property type="match status" value="1"/>
</dbReference>
<proteinExistence type="inferred from homology"/>
<dbReference type="PROSITE" id="PS01126">
    <property type="entry name" value="EF_TS_1"/>
    <property type="match status" value="1"/>
</dbReference>
<dbReference type="InterPro" id="IPR001816">
    <property type="entry name" value="Transl_elong_EFTs/EF1B"/>
</dbReference>
<dbReference type="PANTHER" id="PTHR11741:SF0">
    <property type="entry name" value="ELONGATION FACTOR TS, MITOCHONDRIAL"/>
    <property type="match status" value="1"/>
</dbReference>
<dbReference type="FunFam" id="1.10.286.20:FF:000001">
    <property type="entry name" value="Elongation factor Ts"/>
    <property type="match status" value="1"/>
</dbReference>
<evidence type="ECO:0000256" key="1">
    <source>
        <dbReference type="ARBA" id="ARBA00005532"/>
    </source>
</evidence>
<keyword evidence="2" id="KW-0251">Elongation factor</keyword>
<feature type="domain" description="Translation elongation factor EFTs/EF1B dimerisation" evidence="4">
    <location>
        <begin position="73"/>
        <end position="263"/>
    </location>
</feature>
<comment type="caution">
    <text evidence="5">The sequence shown here is derived from an EMBL/GenBank/DDBJ whole genome shotgun (WGS) entry which is preliminary data.</text>
</comment>
<dbReference type="SUPFAM" id="SSF54713">
    <property type="entry name" value="Elongation factor Ts (EF-Ts), dimerisation domain"/>
    <property type="match status" value="2"/>
</dbReference>
<dbReference type="SUPFAM" id="SSF46934">
    <property type="entry name" value="UBA-like"/>
    <property type="match status" value="1"/>
</dbReference>
<dbReference type="Gene3D" id="1.10.8.10">
    <property type="entry name" value="DNA helicase RuvA subunit, C-terminal domain"/>
    <property type="match status" value="1"/>
</dbReference>
<dbReference type="InterPro" id="IPR036402">
    <property type="entry name" value="EF-Ts_dimer_sf"/>
</dbReference>
<dbReference type="Gene3D" id="3.30.479.20">
    <property type="entry name" value="Elongation factor Ts, dimerisation domain"/>
    <property type="match status" value="2"/>
</dbReference>
<name>A0A0F9X0I8_9ZZZZ</name>
<reference evidence="5" key="1">
    <citation type="journal article" date="2015" name="Nature">
        <title>Complex archaea that bridge the gap between prokaryotes and eukaryotes.</title>
        <authorList>
            <person name="Spang A."/>
            <person name="Saw J.H."/>
            <person name="Jorgensen S.L."/>
            <person name="Zaremba-Niedzwiedzka K."/>
            <person name="Martijn J."/>
            <person name="Lind A.E."/>
            <person name="van Eijk R."/>
            <person name="Schleper C."/>
            <person name="Guy L."/>
            <person name="Ettema T.J."/>
        </authorList>
    </citation>
    <scope>NUCLEOTIDE SEQUENCE</scope>
</reference>